<reference evidence="11" key="1">
    <citation type="submission" date="2025-05" db="UniProtKB">
        <authorList>
            <consortium name="Ensembl"/>
        </authorList>
    </citation>
    <scope>IDENTIFICATION</scope>
</reference>
<evidence type="ECO:0000313" key="11">
    <source>
        <dbReference type="Ensembl" id="ENSAPOP00000004366.1"/>
    </source>
</evidence>
<dbReference type="SMART" id="SM00355">
    <property type="entry name" value="ZnF_C2H2"/>
    <property type="match status" value="6"/>
</dbReference>
<dbReference type="InterPro" id="IPR036236">
    <property type="entry name" value="Znf_C2H2_sf"/>
</dbReference>
<dbReference type="Pfam" id="PF00096">
    <property type="entry name" value="zf-C2H2"/>
    <property type="match status" value="1"/>
</dbReference>
<proteinExistence type="predicted"/>
<keyword evidence="12" id="KW-1185">Reference proteome</keyword>
<dbReference type="PANTHER" id="PTHR24392:SF56">
    <property type="entry name" value="ZINC FINGER PROTEIN 510"/>
    <property type="match status" value="1"/>
</dbReference>
<protein>
    <submittedName>
        <fullName evidence="11">RE1-silencing transcription factor-like</fullName>
    </submittedName>
</protein>
<organism evidence="11 12">
    <name type="scientific">Acanthochromis polyacanthus</name>
    <name type="common">spiny chromis</name>
    <dbReference type="NCBI Taxonomy" id="80966"/>
    <lineage>
        <taxon>Eukaryota</taxon>
        <taxon>Metazoa</taxon>
        <taxon>Chordata</taxon>
        <taxon>Craniata</taxon>
        <taxon>Vertebrata</taxon>
        <taxon>Euteleostomi</taxon>
        <taxon>Actinopterygii</taxon>
        <taxon>Neopterygii</taxon>
        <taxon>Teleostei</taxon>
        <taxon>Neoteleostei</taxon>
        <taxon>Acanthomorphata</taxon>
        <taxon>Ovalentaria</taxon>
        <taxon>Pomacentridae</taxon>
        <taxon>Acanthochromis</taxon>
    </lineage>
</organism>
<dbReference type="Gene3D" id="3.30.160.60">
    <property type="entry name" value="Classic Zinc Finger"/>
    <property type="match status" value="3"/>
</dbReference>
<dbReference type="PANTHER" id="PTHR24392">
    <property type="entry name" value="ZINC FINGER PROTEIN"/>
    <property type="match status" value="1"/>
</dbReference>
<feature type="domain" description="C2H2-type" evidence="10">
    <location>
        <begin position="150"/>
        <end position="177"/>
    </location>
</feature>
<dbReference type="STRING" id="80966.ENSAPOP00000004366"/>
<feature type="region of interest" description="Disordered" evidence="9">
    <location>
        <begin position="276"/>
        <end position="369"/>
    </location>
</feature>
<evidence type="ECO:0000256" key="7">
    <source>
        <dbReference type="ARBA" id="ARBA00023242"/>
    </source>
</evidence>
<evidence type="ECO:0000259" key="10">
    <source>
        <dbReference type="PROSITE" id="PS50157"/>
    </source>
</evidence>
<accession>A0A3Q1EIS6</accession>
<feature type="compositionally biased region" description="Basic and acidic residues" evidence="9">
    <location>
        <begin position="317"/>
        <end position="330"/>
    </location>
</feature>
<dbReference type="PROSITE" id="PS00028">
    <property type="entry name" value="ZINC_FINGER_C2H2_1"/>
    <property type="match status" value="2"/>
</dbReference>
<feature type="compositionally biased region" description="Basic and acidic residues" evidence="9">
    <location>
        <begin position="279"/>
        <end position="293"/>
    </location>
</feature>
<dbReference type="GO" id="GO:0003677">
    <property type="term" value="F:DNA binding"/>
    <property type="evidence" value="ECO:0007669"/>
    <property type="project" value="UniProtKB-KW"/>
</dbReference>
<dbReference type="FunFam" id="3.30.160.60:FF:000655">
    <property type="entry name" value="Zinc finger protein 462"/>
    <property type="match status" value="1"/>
</dbReference>
<feature type="compositionally biased region" description="Basic and acidic residues" evidence="9">
    <location>
        <begin position="229"/>
        <end position="247"/>
    </location>
</feature>
<dbReference type="GeneTree" id="ENSGT00940000156411"/>
<keyword evidence="5" id="KW-0862">Zinc</keyword>
<evidence type="ECO:0000256" key="4">
    <source>
        <dbReference type="ARBA" id="ARBA00022771"/>
    </source>
</evidence>
<feature type="region of interest" description="Disordered" evidence="9">
    <location>
        <begin position="222"/>
        <end position="247"/>
    </location>
</feature>
<keyword evidence="3" id="KW-0677">Repeat</keyword>
<dbReference type="Proteomes" id="UP000257200">
    <property type="component" value="Unplaced"/>
</dbReference>
<keyword evidence="7" id="KW-0539">Nucleus</keyword>
<dbReference type="GO" id="GO:0005634">
    <property type="term" value="C:nucleus"/>
    <property type="evidence" value="ECO:0007669"/>
    <property type="project" value="UniProtKB-SubCell"/>
</dbReference>
<evidence type="ECO:0000256" key="6">
    <source>
        <dbReference type="ARBA" id="ARBA00023125"/>
    </source>
</evidence>
<feature type="region of interest" description="Disordered" evidence="9">
    <location>
        <begin position="420"/>
        <end position="446"/>
    </location>
</feature>
<dbReference type="PROSITE" id="PS50157">
    <property type="entry name" value="ZINC_FINGER_C2H2_2"/>
    <property type="match status" value="3"/>
</dbReference>
<feature type="compositionally biased region" description="Basic and acidic residues" evidence="9">
    <location>
        <begin position="422"/>
        <end position="446"/>
    </location>
</feature>
<name>A0A3Q1EIS6_9TELE</name>
<comment type="subcellular location">
    <subcellularLocation>
        <location evidence="1">Nucleus</location>
    </subcellularLocation>
</comment>
<dbReference type="SUPFAM" id="SSF57667">
    <property type="entry name" value="beta-beta-alpha zinc fingers"/>
    <property type="match status" value="3"/>
</dbReference>
<dbReference type="AlphaFoldDB" id="A0A3Q1EIS6"/>
<evidence type="ECO:0000256" key="9">
    <source>
        <dbReference type="SAM" id="MobiDB-lite"/>
    </source>
</evidence>
<evidence type="ECO:0000256" key="5">
    <source>
        <dbReference type="ARBA" id="ARBA00022833"/>
    </source>
</evidence>
<evidence type="ECO:0000313" key="12">
    <source>
        <dbReference type="Proteomes" id="UP000257200"/>
    </source>
</evidence>
<feature type="domain" description="C2H2-type" evidence="10">
    <location>
        <begin position="40"/>
        <end position="67"/>
    </location>
</feature>
<dbReference type="Ensembl" id="ENSAPOT00000010167.1">
    <property type="protein sequence ID" value="ENSAPOP00000004366.1"/>
    <property type="gene ID" value="ENSAPOG00000005954.1"/>
</dbReference>
<evidence type="ECO:0000256" key="2">
    <source>
        <dbReference type="ARBA" id="ARBA00022723"/>
    </source>
</evidence>
<keyword evidence="4 8" id="KW-0863">Zinc-finger</keyword>
<evidence type="ECO:0000256" key="1">
    <source>
        <dbReference type="ARBA" id="ARBA00004123"/>
    </source>
</evidence>
<keyword evidence="6" id="KW-0238">DNA-binding</keyword>
<keyword evidence="2" id="KW-0479">Metal-binding</keyword>
<evidence type="ECO:0000256" key="3">
    <source>
        <dbReference type="ARBA" id="ARBA00022737"/>
    </source>
</evidence>
<dbReference type="GO" id="GO:0008270">
    <property type="term" value="F:zinc ion binding"/>
    <property type="evidence" value="ECO:0007669"/>
    <property type="project" value="UniProtKB-KW"/>
</dbReference>
<feature type="domain" description="C2H2-type" evidence="10">
    <location>
        <begin position="621"/>
        <end position="645"/>
    </location>
</feature>
<dbReference type="Ensembl" id="ENSAPOT00000010176.1">
    <property type="protein sequence ID" value="ENSAPOP00000023941.1"/>
    <property type="gene ID" value="ENSAPOG00000005954.1"/>
</dbReference>
<dbReference type="InterPro" id="IPR013087">
    <property type="entry name" value="Znf_C2H2_type"/>
</dbReference>
<feature type="compositionally biased region" description="Polar residues" evidence="9">
    <location>
        <begin position="338"/>
        <end position="356"/>
    </location>
</feature>
<evidence type="ECO:0000256" key="8">
    <source>
        <dbReference type="PROSITE-ProRule" id="PRU00042"/>
    </source>
</evidence>
<sequence length="645" mass="73374">MYLEPPDVQRQLNHYNLMAQRNAKSRGNVHESKLAENSVFYCEMCSFNTEHLSSMRRHYINHHGKRIFKCKDCNFFTGSRKTLELHIGTGHSTCQSEPTHQKDLRCPFCLYQTNDKNNMIDHIILHREERVVPIEVRRSKLSRYLQGIVFRCHQCTFSSGSAENLRLHMTRHDDIKPYKCRLCYFDCVRLSDLEAHLSDKHQVVRNHELVGQVSLDQLDANVGGMPGNEEEHSSNLEEHNSDTDNVETKEFGTDFNETEHPTGINTREDITLQDAGLHGNEENPGRSRQHENTKPNTTVLEKTEQEPQKQAVIDTARGTEEENVGERINDPEEEDPTNESGFTQPRLNDGEASSFSEQKEKAAEGRSTPAFLTAEKTQAQVLHTKTFQPRTQDIKAKVEKDILRHILQLDQDGSICKLHKTTNPDRADKTEQSVEAKGVDDDLGDRPLLDEEGNGTLVQNPKHQVNAQTVSASAKMNHTQAKNTTARESFTIERHLLTLSPNCRELLLSHKGSLGVTPPICRQDKMTSLKNCEDVTEHYGEMPVLENEYLKQRRPALECHKEHEEIDPLNQKEDKESAVIAEDNGKQCKDLDDEHVHEGGVTATDGAAEVLHSSLNEDKPFQCELCGRNLMNSSELQRHIMRHGI</sequence>